<proteinExistence type="predicted"/>
<comment type="caution">
    <text evidence="2">The sequence shown here is derived from an EMBL/GenBank/DDBJ whole genome shotgun (WGS) entry which is preliminary data.</text>
</comment>
<evidence type="ECO:0000313" key="2">
    <source>
        <dbReference type="EMBL" id="MFC4712708.1"/>
    </source>
</evidence>
<protein>
    <recommendedName>
        <fullName evidence="4">General stress protein 17M-like domain-containing protein</fullName>
    </recommendedName>
</protein>
<gene>
    <name evidence="2" type="ORF">ACFO5U_07560</name>
</gene>
<keyword evidence="3" id="KW-1185">Reference proteome</keyword>
<name>A0ABV9MDI2_9BACL</name>
<dbReference type="RefSeq" id="WP_377278068.1">
    <property type="nucleotide sequence ID" value="NZ_JBHSGL010000005.1"/>
</dbReference>
<sequence>MNSSNKHVLGIVYSQKDYERKIVQLIEQGYSASDIHAVAENPDSLKGTSVHVEEAGTFGDKLKSFVTGKSAIREAVDSLELSEEDSKRYTEDVAKGGILLYTEGGRKGIIDAVNEADGNSLETPADVERQQFIKSVDNNYDEQEDRFARGETFLQDPTLVKDERHVSFSTQENPEVQKARGGTSEAEKHSNSNKKYK</sequence>
<reference evidence="3" key="1">
    <citation type="journal article" date="2019" name="Int. J. Syst. Evol. Microbiol.">
        <title>The Global Catalogue of Microorganisms (GCM) 10K type strain sequencing project: providing services to taxonomists for standard genome sequencing and annotation.</title>
        <authorList>
            <consortium name="The Broad Institute Genomics Platform"/>
            <consortium name="The Broad Institute Genome Sequencing Center for Infectious Disease"/>
            <person name="Wu L."/>
            <person name="Ma J."/>
        </authorList>
    </citation>
    <scope>NUCLEOTIDE SEQUENCE [LARGE SCALE GENOMIC DNA]</scope>
    <source>
        <strain evidence="3">CGMCC 1.12151</strain>
    </source>
</reference>
<dbReference type="EMBL" id="JBHSGL010000005">
    <property type="protein sequence ID" value="MFC4712708.1"/>
    <property type="molecule type" value="Genomic_DNA"/>
</dbReference>
<feature type="region of interest" description="Disordered" evidence="1">
    <location>
        <begin position="164"/>
        <end position="197"/>
    </location>
</feature>
<evidence type="ECO:0008006" key="4">
    <source>
        <dbReference type="Google" id="ProtNLM"/>
    </source>
</evidence>
<evidence type="ECO:0000313" key="3">
    <source>
        <dbReference type="Proteomes" id="UP001595932"/>
    </source>
</evidence>
<organism evidence="2 3">
    <name type="scientific">Planococcus dechangensis</name>
    <dbReference type="NCBI Taxonomy" id="1176255"/>
    <lineage>
        <taxon>Bacteria</taxon>
        <taxon>Bacillati</taxon>
        <taxon>Bacillota</taxon>
        <taxon>Bacilli</taxon>
        <taxon>Bacillales</taxon>
        <taxon>Caryophanaceae</taxon>
        <taxon>Planococcus</taxon>
    </lineage>
</organism>
<dbReference type="Proteomes" id="UP001595932">
    <property type="component" value="Unassembled WGS sequence"/>
</dbReference>
<evidence type="ECO:0000256" key="1">
    <source>
        <dbReference type="SAM" id="MobiDB-lite"/>
    </source>
</evidence>
<accession>A0ABV9MDI2</accession>